<name>A0A836H8G3_9TRYP</name>
<comment type="caution">
    <text evidence="1">The sequence shown here is derived from an EMBL/GenBank/DDBJ whole genome shotgun (WGS) entry which is preliminary data.</text>
</comment>
<gene>
    <name evidence="1" type="ORF">LSCM1_04755</name>
</gene>
<evidence type="ECO:0000313" key="1">
    <source>
        <dbReference type="EMBL" id="KAG5479490.1"/>
    </source>
</evidence>
<protein>
    <submittedName>
        <fullName evidence="1">Uncharacterized protein</fullName>
    </submittedName>
</protein>
<proteinExistence type="predicted"/>
<keyword evidence="2" id="KW-1185">Reference proteome</keyword>
<dbReference type="AlphaFoldDB" id="A0A836H8G3"/>
<dbReference type="RefSeq" id="XP_067179045.1">
    <property type="nucleotide sequence ID" value="XM_067322248.1"/>
</dbReference>
<sequence>MPPAPHNGLRNCVYRFLRRYCLPATLTVRMHFGESLSRVRQLQSDLTARRKQALVKQIEACLATRGVALLADDADMAYYAIFPEYFTAEGVPESWARYKRQYEAARKRTEAKHCASAAARAAQQKQASVALAPSGDAAAAHDWGRNLDEECKRAAQAEAAAHEQERSESVVVPEHILPLVYRQLWAYFYAFMHCRAVRLRRERLLTRINDGVEDAHKNSSLQGERLHVINALRADGLLDESLSDMGGTPCSPAQFDQMTSPTFPTPAEPHMKAVCPSLTNAEGGGGGR</sequence>
<reference evidence="1 2" key="1">
    <citation type="submission" date="2021-03" db="EMBL/GenBank/DDBJ databases">
        <title>Leishmania (Mundinia) martiniquensis Genome sequencing and assembly.</title>
        <authorList>
            <person name="Almutairi H."/>
            <person name="Gatherer D."/>
        </authorList>
    </citation>
    <scope>NUCLEOTIDE SEQUENCE [LARGE SCALE GENOMIC DNA]</scope>
    <source>
        <strain evidence="1">LSCM1</strain>
    </source>
</reference>
<dbReference type="EMBL" id="JAFEUZ010000021">
    <property type="protein sequence ID" value="KAG5479490.1"/>
    <property type="molecule type" value="Genomic_DNA"/>
</dbReference>
<dbReference type="KEGG" id="lmat:92514760"/>
<accession>A0A836H8G3</accession>
<dbReference type="GeneID" id="92514760"/>
<evidence type="ECO:0000313" key="2">
    <source>
        <dbReference type="Proteomes" id="UP000673552"/>
    </source>
</evidence>
<dbReference type="Proteomes" id="UP000673552">
    <property type="component" value="Chromosome 21"/>
</dbReference>
<organism evidence="1 2">
    <name type="scientific">Leishmania martiniquensis</name>
    <dbReference type="NCBI Taxonomy" id="1580590"/>
    <lineage>
        <taxon>Eukaryota</taxon>
        <taxon>Discoba</taxon>
        <taxon>Euglenozoa</taxon>
        <taxon>Kinetoplastea</taxon>
        <taxon>Metakinetoplastina</taxon>
        <taxon>Trypanosomatida</taxon>
        <taxon>Trypanosomatidae</taxon>
        <taxon>Leishmaniinae</taxon>
        <taxon>Leishmania</taxon>
    </lineage>
</organism>
<dbReference type="OrthoDB" id="364779at2759"/>